<dbReference type="Proteomes" id="UP000295680">
    <property type="component" value="Unassembled WGS sequence"/>
</dbReference>
<comment type="caution">
    <text evidence="2">The sequence shown here is derived from an EMBL/GenBank/DDBJ whole genome shotgun (WGS) entry which is preliminary data.</text>
</comment>
<dbReference type="EMBL" id="SLWS01000002">
    <property type="protein sequence ID" value="TCO62530.1"/>
    <property type="molecule type" value="Genomic_DNA"/>
</dbReference>
<evidence type="ECO:0008006" key="4">
    <source>
        <dbReference type="Google" id="ProtNLM"/>
    </source>
</evidence>
<organism evidence="2 3">
    <name type="scientific">Actinocrispum wychmicini</name>
    <dbReference type="NCBI Taxonomy" id="1213861"/>
    <lineage>
        <taxon>Bacteria</taxon>
        <taxon>Bacillati</taxon>
        <taxon>Actinomycetota</taxon>
        <taxon>Actinomycetes</taxon>
        <taxon>Pseudonocardiales</taxon>
        <taxon>Pseudonocardiaceae</taxon>
        <taxon>Actinocrispum</taxon>
    </lineage>
</organism>
<feature type="region of interest" description="Disordered" evidence="1">
    <location>
        <begin position="31"/>
        <end position="52"/>
    </location>
</feature>
<accession>A0A4V2S858</accession>
<keyword evidence="3" id="KW-1185">Reference proteome</keyword>
<reference evidence="2 3" key="1">
    <citation type="submission" date="2019-03" db="EMBL/GenBank/DDBJ databases">
        <title>Genomic Encyclopedia of Type Strains, Phase IV (KMG-IV): sequencing the most valuable type-strain genomes for metagenomic binning, comparative biology and taxonomic classification.</title>
        <authorList>
            <person name="Goeker M."/>
        </authorList>
    </citation>
    <scope>NUCLEOTIDE SEQUENCE [LARGE SCALE GENOMIC DNA]</scope>
    <source>
        <strain evidence="2 3">DSM 45934</strain>
    </source>
</reference>
<dbReference type="InterPro" id="IPR012338">
    <property type="entry name" value="Beta-lactam/transpept-like"/>
</dbReference>
<proteinExistence type="predicted"/>
<evidence type="ECO:0000313" key="3">
    <source>
        <dbReference type="Proteomes" id="UP000295680"/>
    </source>
</evidence>
<name>A0A4V2S858_9PSEU</name>
<evidence type="ECO:0000256" key="1">
    <source>
        <dbReference type="SAM" id="MobiDB-lite"/>
    </source>
</evidence>
<gene>
    <name evidence="2" type="ORF">EV192_102669</name>
</gene>
<evidence type="ECO:0000313" key="2">
    <source>
        <dbReference type="EMBL" id="TCO62530.1"/>
    </source>
</evidence>
<dbReference type="Gene3D" id="3.40.710.10">
    <property type="entry name" value="DD-peptidase/beta-lactamase superfamily"/>
    <property type="match status" value="1"/>
</dbReference>
<dbReference type="AlphaFoldDB" id="A0A4V2S858"/>
<dbReference type="SUPFAM" id="SSF56601">
    <property type="entry name" value="beta-lactamase/transpeptidase-like"/>
    <property type="match status" value="1"/>
</dbReference>
<protein>
    <recommendedName>
        <fullName evidence="4">Beta-lactamase class A</fullName>
    </recommendedName>
</protein>
<sequence>MAAILVLGLSGCAGKPAPPSATELLIIPATSMESTPQPPSSLPPSDKHGPNPISVAAAVQQVTRATTAAVVIDRQTGTTLVSENADRPFDSGSLIKVLIGLDALARHPHDNSVTSQVSAMIKFSDDDLASSFWGNEGGPLIIVRMARTMGLQSIKPPSPPGMWGWTRLTANDMIRTYDYLTHSAPELDRDVVLKAMAAAAPAGKDGFDQRFGIPHALGDDYEWAIKQAWATDPSTRSLHTSGFVGKGWRYEVVVMTEYPRATSWATGVRAIDAGTGTIASVLS</sequence>